<feature type="domain" description="CAAX prenyl protease 2/Lysostaphin resistance protein A-like" evidence="2">
    <location>
        <begin position="149"/>
        <end position="246"/>
    </location>
</feature>
<keyword evidence="3" id="KW-0378">Hydrolase</keyword>
<proteinExistence type="predicted"/>
<dbReference type="RefSeq" id="WP_102238449.1">
    <property type="nucleotide sequence ID" value="NZ_PNHK01000002.1"/>
</dbReference>
<feature type="transmembrane region" description="Helical" evidence="1">
    <location>
        <begin position="208"/>
        <end position="225"/>
    </location>
</feature>
<keyword evidence="1" id="KW-0812">Transmembrane</keyword>
<evidence type="ECO:0000313" key="3">
    <source>
        <dbReference type="EMBL" id="PMD05414.1"/>
    </source>
</evidence>
<gene>
    <name evidence="3" type="ORF">CJ199_05190</name>
</gene>
<dbReference type="GO" id="GO:0004175">
    <property type="term" value="F:endopeptidase activity"/>
    <property type="evidence" value="ECO:0007669"/>
    <property type="project" value="UniProtKB-ARBA"/>
</dbReference>
<evidence type="ECO:0000259" key="2">
    <source>
        <dbReference type="Pfam" id="PF02517"/>
    </source>
</evidence>
<dbReference type="EMBL" id="PNHK01000002">
    <property type="protein sequence ID" value="PMD05414.1"/>
    <property type="molecule type" value="Genomic_DNA"/>
</dbReference>
<keyword evidence="3" id="KW-0482">Metalloprotease</keyword>
<sequence length="259" mass="28367">MKADRSRWGTELALIAAVSLGQSAIYAIVRLVDITTRGPISDAQAKLNTSESVRPFFDLVYQLLGIGFAVVPVVFALWLMNRDRDTALSTPSLRARMGWPGSSRDWLVQVLWGVGLFVVIGVGTLGVYFLGRTMGITAEIKPSNLGAYWWTVPVLILHAIKNGVLEEVLLLGYATDRLQKMSISPWVAIISLALFRGSYHLYQGIGPFVGNVLMGLLFGYLFFFGPRSARGTVMPYVWAHTFIDAVGFIAPGILQAVDA</sequence>
<keyword evidence="3" id="KW-0645">Protease</keyword>
<dbReference type="GO" id="GO:0080120">
    <property type="term" value="P:CAAX-box protein maturation"/>
    <property type="evidence" value="ECO:0007669"/>
    <property type="project" value="UniProtKB-ARBA"/>
</dbReference>
<organism evidence="3 4">
    <name type="scientific">Brevibacterium paucivorans</name>
    <dbReference type="NCBI Taxonomy" id="170994"/>
    <lineage>
        <taxon>Bacteria</taxon>
        <taxon>Bacillati</taxon>
        <taxon>Actinomycetota</taxon>
        <taxon>Actinomycetes</taxon>
        <taxon>Micrococcales</taxon>
        <taxon>Brevibacteriaceae</taxon>
        <taxon>Brevibacterium</taxon>
    </lineage>
</organism>
<dbReference type="Pfam" id="PF02517">
    <property type="entry name" value="Rce1-like"/>
    <property type="match status" value="1"/>
</dbReference>
<dbReference type="OrthoDB" id="4453618at2"/>
<keyword evidence="1" id="KW-1133">Transmembrane helix</keyword>
<evidence type="ECO:0000256" key="1">
    <source>
        <dbReference type="SAM" id="Phobius"/>
    </source>
</evidence>
<dbReference type="AlphaFoldDB" id="A0A2N6VMR6"/>
<accession>A0A2N6VMR6</accession>
<dbReference type="Proteomes" id="UP000235598">
    <property type="component" value="Unassembled WGS sequence"/>
</dbReference>
<feature type="transmembrane region" description="Helical" evidence="1">
    <location>
        <begin position="237"/>
        <end position="257"/>
    </location>
</feature>
<reference evidence="3 4" key="1">
    <citation type="submission" date="2017-09" db="EMBL/GenBank/DDBJ databases">
        <title>Bacterial strain isolated from the female urinary microbiota.</title>
        <authorList>
            <person name="Thomas-White K."/>
            <person name="Kumar N."/>
            <person name="Forster S."/>
            <person name="Putonti C."/>
            <person name="Lawley T."/>
            <person name="Wolfe A.J."/>
        </authorList>
    </citation>
    <scope>NUCLEOTIDE SEQUENCE [LARGE SCALE GENOMIC DNA]</scope>
    <source>
        <strain evidence="3 4">UMB1301</strain>
    </source>
</reference>
<dbReference type="GO" id="GO:0006508">
    <property type="term" value="P:proteolysis"/>
    <property type="evidence" value="ECO:0007669"/>
    <property type="project" value="UniProtKB-KW"/>
</dbReference>
<protein>
    <submittedName>
        <fullName evidence="3">CPBP family intramembrane metalloprotease domain-containing protein</fullName>
    </submittedName>
</protein>
<keyword evidence="1" id="KW-0472">Membrane</keyword>
<evidence type="ECO:0000313" key="4">
    <source>
        <dbReference type="Proteomes" id="UP000235598"/>
    </source>
</evidence>
<comment type="caution">
    <text evidence="3">The sequence shown here is derived from an EMBL/GenBank/DDBJ whole genome shotgun (WGS) entry which is preliminary data.</text>
</comment>
<feature type="transmembrane region" description="Helical" evidence="1">
    <location>
        <begin position="59"/>
        <end position="79"/>
    </location>
</feature>
<name>A0A2N6VMR6_9MICO</name>
<feature type="transmembrane region" description="Helical" evidence="1">
    <location>
        <begin position="12"/>
        <end position="29"/>
    </location>
</feature>
<dbReference type="GO" id="GO:0008237">
    <property type="term" value="F:metallopeptidase activity"/>
    <property type="evidence" value="ECO:0007669"/>
    <property type="project" value="UniProtKB-KW"/>
</dbReference>
<feature type="transmembrane region" description="Helical" evidence="1">
    <location>
        <begin position="106"/>
        <end position="130"/>
    </location>
</feature>
<dbReference type="InterPro" id="IPR003675">
    <property type="entry name" value="Rce1/LyrA-like_dom"/>
</dbReference>